<evidence type="ECO:0000256" key="2">
    <source>
        <dbReference type="SAM" id="SignalP"/>
    </source>
</evidence>
<keyword evidence="2" id="KW-0732">Signal</keyword>
<keyword evidence="4" id="KW-1185">Reference proteome</keyword>
<feature type="region of interest" description="Disordered" evidence="1">
    <location>
        <begin position="89"/>
        <end position="113"/>
    </location>
</feature>
<dbReference type="PANTHER" id="PTHR34670">
    <property type="entry name" value="EXPRESSED PROTEIN"/>
    <property type="match status" value="1"/>
</dbReference>
<feature type="signal peptide" evidence="2">
    <location>
        <begin position="1"/>
        <end position="20"/>
    </location>
</feature>
<dbReference type="AlphaFoldDB" id="A0A8J5FR12"/>
<dbReference type="EMBL" id="JACMSC010000014">
    <property type="protein sequence ID" value="KAG6489140.1"/>
    <property type="molecule type" value="Genomic_DNA"/>
</dbReference>
<feature type="chain" id="PRO_5035177316" evidence="2">
    <location>
        <begin position="21"/>
        <end position="113"/>
    </location>
</feature>
<evidence type="ECO:0000313" key="4">
    <source>
        <dbReference type="Proteomes" id="UP000734854"/>
    </source>
</evidence>
<feature type="compositionally biased region" description="Polar residues" evidence="1">
    <location>
        <begin position="90"/>
        <end position="102"/>
    </location>
</feature>
<proteinExistence type="predicted"/>
<dbReference type="Proteomes" id="UP000734854">
    <property type="component" value="Unassembled WGS sequence"/>
</dbReference>
<dbReference type="PANTHER" id="PTHR34670:SF17">
    <property type="entry name" value="OS01G0143900 PROTEIN"/>
    <property type="match status" value="1"/>
</dbReference>
<reference evidence="3 4" key="1">
    <citation type="submission" date="2020-08" db="EMBL/GenBank/DDBJ databases">
        <title>Plant Genome Project.</title>
        <authorList>
            <person name="Zhang R.-G."/>
        </authorList>
    </citation>
    <scope>NUCLEOTIDE SEQUENCE [LARGE SCALE GENOMIC DNA]</scope>
    <source>
        <tissue evidence="3">Rhizome</tissue>
    </source>
</reference>
<organism evidence="3 4">
    <name type="scientific">Zingiber officinale</name>
    <name type="common">Ginger</name>
    <name type="synonym">Amomum zingiber</name>
    <dbReference type="NCBI Taxonomy" id="94328"/>
    <lineage>
        <taxon>Eukaryota</taxon>
        <taxon>Viridiplantae</taxon>
        <taxon>Streptophyta</taxon>
        <taxon>Embryophyta</taxon>
        <taxon>Tracheophyta</taxon>
        <taxon>Spermatophyta</taxon>
        <taxon>Magnoliopsida</taxon>
        <taxon>Liliopsida</taxon>
        <taxon>Zingiberales</taxon>
        <taxon>Zingiberaceae</taxon>
        <taxon>Zingiber</taxon>
    </lineage>
</organism>
<gene>
    <name evidence="3" type="ORF">ZIOFF_050400</name>
</gene>
<accession>A0A8J5FR12</accession>
<name>A0A8J5FR12_ZINOF</name>
<protein>
    <submittedName>
        <fullName evidence="3">Uncharacterized protein</fullName>
    </submittedName>
</protein>
<comment type="caution">
    <text evidence="3">The sequence shown here is derived from an EMBL/GenBank/DDBJ whole genome shotgun (WGS) entry which is preliminary data.</text>
</comment>
<evidence type="ECO:0000313" key="3">
    <source>
        <dbReference type="EMBL" id="KAG6489140.1"/>
    </source>
</evidence>
<evidence type="ECO:0000256" key="1">
    <source>
        <dbReference type="SAM" id="MobiDB-lite"/>
    </source>
</evidence>
<sequence>MSQLPQNFLLLNWAMSAAIGSVFFNQINQRLKGGKAYLGMTPSTLKMEGLLPLAYRAIIRYKKSRQSPDVGRLVSTNKLSAPYARLAAGDSSQTLSSDSNFPSPRALPNSAAP</sequence>